<name>A0ABU4HTN5_9ACTN</name>
<dbReference type="SUPFAM" id="SSF53271">
    <property type="entry name" value="PRTase-like"/>
    <property type="match status" value="1"/>
</dbReference>
<evidence type="ECO:0000259" key="12">
    <source>
        <dbReference type="Pfam" id="PF00156"/>
    </source>
</evidence>
<evidence type="ECO:0000256" key="4">
    <source>
        <dbReference type="ARBA" id="ARBA00004659"/>
    </source>
</evidence>
<keyword evidence="8 11" id="KW-0328">Glycosyltransferase</keyword>
<evidence type="ECO:0000256" key="7">
    <source>
        <dbReference type="ARBA" id="ARBA00022490"/>
    </source>
</evidence>
<dbReference type="NCBIfam" id="TIGR01090">
    <property type="entry name" value="apt"/>
    <property type="match status" value="1"/>
</dbReference>
<dbReference type="InterPro" id="IPR050054">
    <property type="entry name" value="UPRTase/APRTase"/>
</dbReference>
<comment type="similarity">
    <text evidence="5 11">Belongs to the purine/pyrimidine phosphoribosyltransferase family.</text>
</comment>
<dbReference type="Proteomes" id="UP001284601">
    <property type="component" value="Unassembled WGS sequence"/>
</dbReference>
<dbReference type="PANTHER" id="PTHR32315:SF3">
    <property type="entry name" value="ADENINE PHOSPHORIBOSYLTRANSFERASE"/>
    <property type="match status" value="1"/>
</dbReference>
<dbReference type="CDD" id="cd06223">
    <property type="entry name" value="PRTases_typeI"/>
    <property type="match status" value="1"/>
</dbReference>
<protein>
    <recommendedName>
        <fullName evidence="6 11">Adenine phosphoribosyltransferase</fullName>
        <shortName evidence="11">APRT</shortName>
        <ecNumber evidence="6 11">2.4.2.7</ecNumber>
    </recommendedName>
</protein>
<evidence type="ECO:0000256" key="2">
    <source>
        <dbReference type="ARBA" id="ARBA00003968"/>
    </source>
</evidence>
<dbReference type="EC" id="2.4.2.7" evidence="6 11"/>
<keyword evidence="10 11" id="KW-0660">Purine salvage</keyword>
<evidence type="ECO:0000256" key="11">
    <source>
        <dbReference type="HAMAP-Rule" id="MF_00004"/>
    </source>
</evidence>
<evidence type="ECO:0000313" key="13">
    <source>
        <dbReference type="EMBL" id="MDW5596676.1"/>
    </source>
</evidence>
<sequence length="196" mass="20718">MEEGAPGEFFRPNPRPEAAGFGDLRAYIRDIPDYPRPGIVFRDITPLLLDPGALSAAVARIAAFASARDVQFVVAAEARGFILGGALARELGAGFVPARKPGKLPARTVSAEYILEYGVDALEMHADALAHGANVLVHDDLLATGGTARALCDLVEQLGGHVVGCAFLAELSFLGGRERLAPFDVHALVDYPSERA</sequence>
<dbReference type="EMBL" id="JAWSTH010000062">
    <property type="protein sequence ID" value="MDW5596676.1"/>
    <property type="molecule type" value="Genomic_DNA"/>
</dbReference>
<dbReference type="Gene3D" id="3.40.50.2020">
    <property type="match status" value="1"/>
</dbReference>
<proteinExistence type="inferred from homology"/>
<dbReference type="InterPro" id="IPR029057">
    <property type="entry name" value="PRTase-like"/>
</dbReference>
<comment type="pathway">
    <text evidence="4 11">Purine metabolism; AMP biosynthesis via salvage pathway; AMP from adenine: step 1/1.</text>
</comment>
<evidence type="ECO:0000256" key="9">
    <source>
        <dbReference type="ARBA" id="ARBA00022679"/>
    </source>
</evidence>
<evidence type="ECO:0000256" key="1">
    <source>
        <dbReference type="ARBA" id="ARBA00000868"/>
    </source>
</evidence>
<evidence type="ECO:0000256" key="10">
    <source>
        <dbReference type="ARBA" id="ARBA00022726"/>
    </source>
</evidence>
<keyword evidence="14" id="KW-1185">Reference proteome</keyword>
<evidence type="ECO:0000256" key="5">
    <source>
        <dbReference type="ARBA" id="ARBA00008391"/>
    </source>
</evidence>
<reference evidence="13 14" key="2">
    <citation type="submission" date="2023-10" db="EMBL/GenBank/DDBJ databases">
        <authorList>
            <person name="Han X.F."/>
        </authorList>
    </citation>
    <scope>NUCLEOTIDE SEQUENCE [LARGE SCALE GENOMIC DNA]</scope>
    <source>
        <strain evidence="13 14">KCTC 39840</strain>
    </source>
</reference>
<evidence type="ECO:0000256" key="6">
    <source>
        <dbReference type="ARBA" id="ARBA00011893"/>
    </source>
</evidence>
<dbReference type="NCBIfam" id="NF002634">
    <property type="entry name" value="PRK02304.1-3"/>
    <property type="match status" value="1"/>
</dbReference>
<dbReference type="HAMAP" id="MF_00004">
    <property type="entry name" value="Aden_phosphoribosyltr"/>
    <property type="match status" value="1"/>
</dbReference>
<dbReference type="RefSeq" id="WP_318599113.1">
    <property type="nucleotide sequence ID" value="NZ_JAWSTH010000062.1"/>
</dbReference>
<comment type="function">
    <text evidence="2 11">Catalyzes a salvage reaction resulting in the formation of AMP, that is energically less costly than de novo synthesis.</text>
</comment>
<reference evidence="14" key="1">
    <citation type="submission" date="2023-07" db="EMBL/GenBank/DDBJ databases">
        <title>Conexibacter stalactiti sp. nov., isolated from stalactites in a lava cave and emended description of the genus Conexibacter.</title>
        <authorList>
            <person name="Lee S.D."/>
        </authorList>
    </citation>
    <scope>NUCLEOTIDE SEQUENCE [LARGE SCALE GENOMIC DNA]</scope>
    <source>
        <strain evidence="14">KCTC 39840</strain>
    </source>
</reference>
<comment type="caution">
    <text evidence="13">The sequence shown here is derived from an EMBL/GenBank/DDBJ whole genome shotgun (WGS) entry which is preliminary data.</text>
</comment>
<dbReference type="InterPro" id="IPR000836">
    <property type="entry name" value="PRTase_dom"/>
</dbReference>
<dbReference type="GO" id="GO:0003999">
    <property type="term" value="F:adenine phosphoribosyltransferase activity"/>
    <property type="evidence" value="ECO:0007669"/>
    <property type="project" value="UniProtKB-EC"/>
</dbReference>
<dbReference type="Pfam" id="PF00156">
    <property type="entry name" value="Pribosyltran"/>
    <property type="match status" value="1"/>
</dbReference>
<organism evidence="13 14">
    <name type="scientific">Conexibacter stalactiti</name>
    <dbReference type="NCBI Taxonomy" id="1940611"/>
    <lineage>
        <taxon>Bacteria</taxon>
        <taxon>Bacillati</taxon>
        <taxon>Actinomycetota</taxon>
        <taxon>Thermoleophilia</taxon>
        <taxon>Solirubrobacterales</taxon>
        <taxon>Conexibacteraceae</taxon>
        <taxon>Conexibacter</taxon>
    </lineage>
</organism>
<comment type="catalytic activity">
    <reaction evidence="1 11">
        <text>AMP + diphosphate = 5-phospho-alpha-D-ribose 1-diphosphate + adenine</text>
        <dbReference type="Rhea" id="RHEA:16609"/>
        <dbReference type="ChEBI" id="CHEBI:16708"/>
        <dbReference type="ChEBI" id="CHEBI:33019"/>
        <dbReference type="ChEBI" id="CHEBI:58017"/>
        <dbReference type="ChEBI" id="CHEBI:456215"/>
        <dbReference type="EC" id="2.4.2.7"/>
    </reaction>
</comment>
<evidence type="ECO:0000313" key="14">
    <source>
        <dbReference type="Proteomes" id="UP001284601"/>
    </source>
</evidence>
<accession>A0ABU4HTN5</accession>
<keyword evidence="9 11" id="KW-0808">Transferase</keyword>
<comment type="subcellular location">
    <subcellularLocation>
        <location evidence="3 11">Cytoplasm</location>
    </subcellularLocation>
</comment>
<comment type="subunit">
    <text evidence="11">Homodimer.</text>
</comment>
<dbReference type="InterPro" id="IPR005764">
    <property type="entry name" value="Ade_phspho_trans"/>
</dbReference>
<evidence type="ECO:0000256" key="8">
    <source>
        <dbReference type="ARBA" id="ARBA00022676"/>
    </source>
</evidence>
<evidence type="ECO:0000256" key="3">
    <source>
        <dbReference type="ARBA" id="ARBA00004496"/>
    </source>
</evidence>
<keyword evidence="7 11" id="KW-0963">Cytoplasm</keyword>
<dbReference type="PANTHER" id="PTHR32315">
    <property type="entry name" value="ADENINE PHOSPHORIBOSYLTRANSFERASE"/>
    <property type="match status" value="1"/>
</dbReference>
<gene>
    <name evidence="11" type="primary">apt</name>
    <name evidence="13" type="ORF">R7226_20175</name>
</gene>
<dbReference type="NCBIfam" id="NF002636">
    <property type="entry name" value="PRK02304.1-5"/>
    <property type="match status" value="1"/>
</dbReference>
<feature type="domain" description="Phosphoribosyltransferase" evidence="12">
    <location>
        <begin position="54"/>
        <end position="169"/>
    </location>
</feature>